<dbReference type="Pfam" id="PF22748">
    <property type="entry name" value="PexRD54_WY"/>
    <property type="match status" value="2"/>
</dbReference>
<feature type="chain" id="PRO_5026257536" description="RxLR effector PexRD54 WY domain-containing protein" evidence="7">
    <location>
        <begin position="29"/>
        <end position="586"/>
    </location>
</feature>
<evidence type="ECO:0000256" key="3">
    <source>
        <dbReference type="ARBA" id="ARBA00010400"/>
    </source>
</evidence>
<feature type="domain" description="RxLR effector PexRD54 WY" evidence="8">
    <location>
        <begin position="175"/>
        <end position="214"/>
    </location>
</feature>
<dbReference type="EMBL" id="QXFY01003677">
    <property type="protein sequence ID" value="KAE9282994.1"/>
    <property type="molecule type" value="Genomic_DNA"/>
</dbReference>
<dbReference type="GO" id="GO:0043657">
    <property type="term" value="C:host cell"/>
    <property type="evidence" value="ECO:0007669"/>
    <property type="project" value="UniProtKB-SubCell"/>
</dbReference>
<comment type="caution">
    <text evidence="9">The sequence shown here is derived from an EMBL/GenBank/DDBJ whole genome shotgun (WGS) entry which is preliminary data.</text>
</comment>
<comment type="similarity">
    <text evidence="3">Belongs to the RxLR effector family.</text>
</comment>
<sequence>MLKKCCFAILATAVTLVICFASITEVTASGPATSFSAGAFGEGQNGAQTHRHLRSNAWTIEKEDDDSSEESGLDKIPGVANIVEKLTPDKQKAANKLFTKLKLHETTSDLFEIPNFQTWVKSVTKSYKKTPDAANAVIVSTITARYGDEALASMLVEAKEAPTTRNLAAQLEEVQLANWLTSKKTADDVFKLLKLDDEGARLFDTPVFSTWVSYASKLDEKNPDALMFSVLKARYDDDALADIFIAAKETRGAQSIAARQESILFTKWVSDAITADDAFKLLNLNPKTDDFLKRPALDSWISYVKMLGEDPYKLLFATLSARYTDEGLARMLVVAKQDHITASVAAKLEHALFNRWLSQGKSAESVFKLLNLKKVENKLFESPMFSTWESYVTKLDKTNHDKLMLSVLKTGYNDESLANMLISAQKLPRTKPFAGRLQKELRISQDKTADDIFQLLKLDQQGKNIFDTGEFSTWVSYVTKLNKLDEKPDEFAVMIELQKRFGNLELAKMFSAELKSSGPNKNLISSLQALQFKRWLADGITPNKLDTMLAPRTLNLPGVAPIPLSDFDNRSTGVLLNFEDFYRAYA</sequence>
<feature type="signal peptide" evidence="7">
    <location>
        <begin position="1"/>
        <end position="28"/>
    </location>
</feature>
<name>A0A6G0QE33_9STRA</name>
<dbReference type="Proteomes" id="UP000486351">
    <property type="component" value="Unassembled WGS sequence"/>
</dbReference>
<protein>
    <recommendedName>
        <fullName evidence="8">RxLR effector PexRD54 WY domain-containing protein</fullName>
    </recommendedName>
</protein>
<dbReference type="Pfam" id="PF16810">
    <property type="entry name" value="RXLR"/>
    <property type="match status" value="1"/>
</dbReference>
<keyword evidence="6" id="KW-0843">Virulence</keyword>
<evidence type="ECO:0000256" key="6">
    <source>
        <dbReference type="ARBA" id="ARBA00023026"/>
    </source>
</evidence>
<dbReference type="AlphaFoldDB" id="A0A6G0QE33"/>
<dbReference type="GO" id="GO:0005576">
    <property type="term" value="C:extracellular region"/>
    <property type="evidence" value="ECO:0007669"/>
    <property type="project" value="UniProtKB-SubCell"/>
</dbReference>
<accession>A0A6G0QE33</accession>
<evidence type="ECO:0000256" key="5">
    <source>
        <dbReference type="ARBA" id="ARBA00022729"/>
    </source>
</evidence>
<evidence type="ECO:0000256" key="4">
    <source>
        <dbReference type="ARBA" id="ARBA00022525"/>
    </source>
</evidence>
<reference evidence="9 10" key="1">
    <citation type="submission" date="2018-09" db="EMBL/GenBank/DDBJ databases">
        <title>Genomic investigation of the strawberry pathogen Phytophthora fragariae indicates pathogenicity is determined by transcriptional variation in three key races.</title>
        <authorList>
            <person name="Adams T.M."/>
            <person name="Armitage A.D."/>
            <person name="Sobczyk M.K."/>
            <person name="Bates H.J."/>
            <person name="Dunwell J.M."/>
            <person name="Nellist C.F."/>
            <person name="Harrison R.J."/>
        </authorList>
    </citation>
    <scope>NUCLEOTIDE SEQUENCE [LARGE SCALE GENOMIC DNA]</scope>
    <source>
        <strain evidence="9 10">NOV-77</strain>
    </source>
</reference>
<dbReference type="InterPro" id="IPR031825">
    <property type="entry name" value="RXLR"/>
</dbReference>
<organism evidence="9 10">
    <name type="scientific">Phytophthora fragariae</name>
    <dbReference type="NCBI Taxonomy" id="53985"/>
    <lineage>
        <taxon>Eukaryota</taxon>
        <taxon>Sar</taxon>
        <taxon>Stramenopiles</taxon>
        <taxon>Oomycota</taxon>
        <taxon>Peronosporomycetes</taxon>
        <taxon>Peronosporales</taxon>
        <taxon>Peronosporaceae</taxon>
        <taxon>Phytophthora</taxon>
    </lineage>
</organism>
<evidence type="ECO:0000256" key="1">
    <source>
        <dbReference type="ARBA" id="ARBA00004340"/>
    </source>
</evidence>
<evidence type="ECO:0000259" key="8">
    <source>
        <dbReference type="Pfam" id="PF22748"/>
    </source>
</evidence>
<keyword evidence="5 7" id="KW-0732">Signal</keyword>
<evidence type="ECO:0000313" key="10">
    <source>
        <dbReference type="Proteomes" id="UP000486351"/>
    </source>
</evidence>
<keyword evidence="4" id="KW-0964">Secreted</keyword>
<proteinExistence type="inferred from homology"/>
<gene>
    <name evidence="9" type="ORF">PF008_g27513</name>
</gene>
<evidence type="ECO:0000313" key="9">
    <source>
        <dbReference type="EMBL" id="KAE9282994.1"/>
    </source>
</evidence>
<evidence type="ECO:0000256" key="7">
    <source>
        <dbReference type="SAM" id="SignalP"/>
    </source>
</evidence>
<comment type="subcellular location">
    <subcellularLocation>
        <location evidence="1">Host cell</location>
    </subcellularLocation>
    <subcellularLocation>
        <location evidence="2">Secreted</location>
    </subcellularLocation>
</comment>
<evidence type="ECO:0000256" key="2">
    <source>
        <dbReference type="ARBA" id="ARBA00004613"/>
    </source>
</evidence>
<dbReference type="InterPro" id="IPR054463">
    <property type="entry name" value="PexRD54_WY"/>
</dbReference>
<feature type="domain" description="RxLR effector PexRD54 WY" evidence="8">
    <location>
        <begin position="354"/>
        <end position="392"/>
    </location>
</feature>